<name>A0A0K0FRF6_STRVS</name>
<dbReference type="CDD" id="cd06222">
    <property type="entry name" value="RNase_H_like"/>
    <property type="match status" value="1"/>
</dbReference>
<protein>
    <submittedName>
        <fullName evidence="3">RNase H domain-containing protein</fullName>
    </submittedName>
</protein>
<dbReference type="Proteomes" id="UP000035680">
    <property type="component" value="Unassembled WGS sequence"/>
</dbReference>
<dbReference type="InterPro" id="IPR002156">
    <property type="entry name" value="RNaseH_domain"/>
</dbReference>
<dbReference type="Gene3D" id="3.30.420.10">
    <property type="entry name" value="Ribonuclease H-like superfamily/Ribonuclease H"/>
    <property type="match status" value="1"/>
</dbReference>
<dbReference type="InterPro" id="IPR036397">
    <property type="entry name" value="RNaseH_sf"/>
</dbReference>
<reference evidence="2" key="1">
    <citation type="submission" date="2014-07" db="EMBL/GenBank/DDBJ databases">
        <authorList>
            <person name="Martin A.A"/>
            <person name="De Silva N."/>
        </authorList>
    </citation>
    <scope>NUCLEOTIDE SEQUENCE</scope>
</reference>
<evidence type="ECO:0000313" key="2">
    <source>
        <dbReference type="Proteomes" id="UP000035680"/>
    </source>
</evidence>
<dbReference type="GO" id="GO:0003676">
    <property type="term" value="F:nucleic acid binding"/>
    <property type="evidence" value="ECO:0007669"/>
    <property type="project" value="InterPro"/>
</dbReference>
<dbReference type="AlphaFoldDB" id="A0A0K0FRF6"/>
<dbReference type="SUPFAM" id="SSF53098">
    <property type="entry name" value="Ribonuclease H-like"/>
    <property type="match status" value="1"/>
</dbReference>
<dbReference type="WBParaSite" id="SVE_1248600.1">
    <property type="protein sequence ID" value="SVE_1248600.1"/>
    <property type="gene ID" value="SVE_1248600"/>
</dbReference>
<organism evidence="2 3">
    <name type="scientific">Strongyloides venezuelensis</name>
    <name type="common">Threadworm</name>
    <dbReference type="NCBI Taxonomy" id="75913"/>
    <lineage>
        <taxon>Eukaryota</taxon>
        <taxon>Metazoa</taxon>
        <taxon>Ecdysozoa</taxon>
        <taxon>Nematoda</taxon>
        <taxon>Chromadorea</taxon>
        <taxon>Rhabditida</taxon>
        <taxon>Tylenchina</taxon>
        <taxon>Panagrolaimomorpha</taxon>
        <taxon>Strongyloidoidea</taxon>
        <taxon>Strongyloididae</taxon>
        <taxon>Strongyloides</taxon>
    </lineage>
</organism>
<evidence type="ECO:0000259" key="1">
    <source>
        <dbReference type="Pfam" id="PF13456"/>
    </source>
</evidence>
<feature type="domain" description="RNase H type-1" evidence="1">
    <location>
        <begin position="147"/>
        <end position="193"/>
    </location>
</feature>
<dbReference type="Pfam" id="PF13456">
    <property type="entry name" value="RVT_3"/>
    <property type="match status" value="1"/>
</dbReference>
<accession>A0A0K0FRF6</accession>
<evidence type="ECO:0000313" key="3">
    <source>
        <dbReference type="WBParaSite" id="SVE_1248600.1"/>
    </source>
</evidence>
<dbReference type="InterPro" id="IPR044730">
    <property type="entry name" value="RNase_H-like_dom_plant"/>
</dbReference>
<sequence length="196" mass="22134">MLADSVLLNKTETVWQTSKSLLTTPPFSPPDYQHTLAKSLDRHVHELSDVMSNISFEIPIDNTSLSEGHIKIDYEQQIELKSLQPSFKSESDLLTLLKRNSDRSFAVIDGSASNSKDTQECLMVCHGVGIVEYYNKSPLLISKRSFAVGCSTAPRIETYALLFALKIAQHLNIQKLIIITDCDYVSNTYTNKWYKK</sequence>
<dbReference type="STRING" id="75913.A0A0K0FRF6"/>
<reference evidence="3" key="2">
    <citation type="submission" date="2015-08" db="UniProtKB">
        <authorList>
            <consortium name="WormBaseParasite"/>
        </authorList>
    </citation>
    <scope>IDENTIFICATION</scope>
</reference>
<dbReference type="GO" id="GO:0004523">
    <property type="term" value="F:RNA-DNA hybrid ribonuclease activity"/>
    <property type="evidence" value="ECO:0007669"/>
    <property type="project" value="InterPro"/>
</dbReference>
<keyword evidence="2" id="KW-1185">Reference proteome</keyword>
<dbReference type="InterPro" id="IPR012337">
    <property type="entry name" value="RNaseH-like_sf"/>
</dbReference>
<proteinExistence type="predicted"/>